<accession>A0A177MDC8</accession>
<dbReference type="InterPro" id="IPR051015">
    <property type="entry name" value="EvgA-like"/>
</dbReference>
<evidence type="ECO:0000313" key="6">
    <source>
        <dbReference type="EMBL" id="OAI03757.1"/>
    </source>
</evidence>
<feature type="modified residue" description="4-aspartylphosphate" evidence="3">
    <location>
        <position position="53"/>
    </location>
</feature>
<dbReference type="RefSeq" id="WP_064008898.1">
    <property type="nucleotide sequence ID" value="NZ_LUUG01000075.1"/>
</dbReference>
<evidence type="ECO:0000313" key="7">
    <source>
        <dbReference type="Proteomes" id="UP000078090"/>
    </source>
</evidence>
<dbReference type="Pfam" id="PF00072">
    <property type="entry name" value="Response_reg"/>
    <property type="match status" value="1"/>
</dbReference>
<dbReference type="InterPro" id="IPR000792">
    <property type="entry name" value="Tscrpt_reg_LuxR_C"/>
</dbReference>
<comment type="caution">
    <text evidence="6">The sequence shown here is derived from an EMBL/GenBank/DDBJ whole genome shotgun (WGS) entry which is preliminary data.</text>
</comment>
<evidence type="ECO:0000256" key="3">
    <source>
        <dbReference type="PROSITE-ProRule" id="PRU00169"/>
    </source>
</evidence>
<feature type="domain" description="HTH luxR-type" evidence="4">
    <location>
        <begin position="147"/>
        <end position="214"/>
    </location>
</feature>
<dbReference type="PROSITE" id="PS50043">
    <property type="entry name" value="HTH_LUXR_2"/>
    <property type="match status" value="1"/>
</dbReference>
<dbReference type="SMART" id="SM00448">
    <property type="entry name" value="REC"/>
    <property type="match status" value="1"/>
</dbReference>
<dbReference type="CDD" id="cd17535">
    <property type="entry name" value="REC_NarL-like"/>
    <property type="match status" value="1"/>
</dbReference>
<feature type="domain" description="Response regulatory" evidence="5">
    <location>
        <begin position="2"/>
        <end position="118"/>
    </location>
</feature>
<dbReference type="GO" id="GO:0000160">
    <property type="term" value="P:phosphorelay signal transduction system"/>
    <property type="evidence" value="ECO:0007669"/>
    <property type="project" value="InterPro"/>
</dbReference>
<reference evidence="6 7" key="1">
    <citation type="submission" date="2016-03" db="EMBL/GenBank/DDBJ databases">
        <authorList>
            <person name="Ploux O."/>
        </authorList>
    </citation>
    <scope>NUCLEOTIDE SEQUENCE [LARGE SCALE GENOMIC DNA]</scope>
    <source>
        <strain evidence="6 7">R-45363</strain>
    </source>
</reference>
<gene>
    <name evidence="6" type="ORF">A1332_15240</name>
</gene>
<dbReference type="PRINTS" id="PR00038">
    <property type="entry name" value="HTHLUXR"/>
</dbReference>
<proteinExistence type="predicted"/>
<evidence type="ECO:0000259" key="5">
    <source>
        <dbReference type="PROSITE" id="PS50110"/>
    </source>
</evidence>
<keyword evidence="1 3" id="KW-0597">Phosphoprotein</keyword>
<dbReference type="InterPro" id="IPR016032">
    <property type="entry name" value="Sig_transdc_resp-reg_C-effctor"/>
</dbReference>
<evidence type="ECO:0000259" key="4">
    <source>
        <dbReference type="PROSITE" id="PS50043"/>
    </source>
</evidence>
<dbReference type="GO" id="GO:0006355">
    <property type="term" value="P:regulation of DNA-templated transcription"/>
    <property type="evidence" value="ECO:0007669"/>
    <property type="project" value="InterPro"/>
</dbReference>
<dbReference type="SMART" id="SM00421">
    <property type="entry name" value="HTH_LUXR"/>
    <property type="match status" value="1"/>
</dbReference>
<dbReference type="PROSITE" id="PS50110">
    <property type="entry name" value="RESPONSE_REGULATORY"/>
    <property type="match status" value="1"/>
</dbReference>
<dbReference type="SUPFAM" id="SSF46894">
    <property type="entry name" value="C-terminal effector domain of the bipartite response regulators"/>
    <property type="match status" value="1"/>
</dbReference>
<sequence length="224" mass="24490">MNVLLIDDHFCAREGVACLLKQIIPELQVFEAESFDEGLALAKQTPLNLVMLDVQLPGKDGLVGLAELKEAFPDLCVVMFSGLDDRELVFQALRLGAMGFIVKTVSRQTFVEALRDVLAGKVYLPASAVGPQRAGDLQIATVAEIPKVSDPASLGLTPREFELLTWLVKGIGNKQIARHLGVGEQNVRNHLRVIYQKFGVTKRTELLVKVFERGIVFGKPGVGN</sequence>
<evidence type="ECO:0000256" key="2">
    <source>
        <dbReference type="ARBA" id="ARBA00023125"/>
    </source>
</evidence>
<evidence type="ECO:0000256" key="1">
    <source>
        <dbReference type="ARBA" id="ARBA00022553"/>
    </source>
</evidence>
<dbReference type="InterPro" id="IPR011006">
    <property type="entry name" value="CheY-like_superfamily"/>
</dbReference>
<dbReference type="Gene3D" id="3.40.50.2300">
    <property type="match status" value="1"/>
</dbReference>
<dbReference type="InterPro" id="IPR001789">
    <property type="entry name" value="Sig_transdc_resp-reg_receiver"/>
</dbReference>
<dbReference type="OrthoDB" id="9814495at2"/>
<dbReference type="PANTHER" id="PTHR45566:SF1">
    <property type="entry name" value="HTH-TYPE TRANSCRIPTIONAL REGULATOR YHJB-RELATED"/>
    <property type="match status" value="1"/>
</dbReference>
<dbReference type="PANTHER" id="PTHR45566">
    <property type="entry name" value="HTH-TYPE TRANSCRIPTIONAL REGULATOR YHJB-RELATED"/>
    <property type="match status" value="1"/>
</dbReference>
<dbReference type="Proteomes" id="UP000078090">
    <property type="component" value="Unassembled WGS sequence"/>
</dbReference>
<keyword evidence="2 6" id="KW-0238">DNA-binding</keyword>
<dbReference type="AlphaFoldDB" id="A0A177MDC8"/>
<dbReference type="CDD" id="cd06170">
    <property type="entry name" value="LuxR_C_like"/>
    <property type="match status" value="1"/>
</dbReference>
<dbReference type="Pfam" id="PF00196">
    <property type="entry name" value="GerE"/>
    <property type="match status" value="1"/>
</dbReference>
<dbReference type="EMBL" id="LUUG01000075">
    <property type="protein sequence ID" value="OAI03757.1"/>
    <property type="molecule type" value="Genomic_DNA"/>
</dbReference>
<protein>
    <submittedName>
        <fullName evidence="6">DNA-binding response regulator</fullName>
    </submittedName>
</protein>
<dbReference type="SUPFAM" id="SSF52172">
    <property type="entry name" value="CheY-like"/>
    <property type="match status" value="1"/>
</dbReference>
<name>A0A177MDC8_METMH</name>
<organism evidence="6 7">
    <name type="scientific">Methylomonas methanica</name>
    <dbReference type="NCBI Taxonomy" id="421"/>
    <lineage>
        <taxon>Bacteria</taxon>
        <taxon>Pseudomonadati</taxon>
        <taxon>Pseudomonadota</taxon>
        <taxon>Gammaproteobacteria</taxon>
        <taxon>Methylococcales</taxon>
        <taxon>Methylococcaceae</taxon>
        <taxon>Methylomonas</taxon>
    </lineage>
</organism>
<dbReference type="InterPro" id="IPR058245">
    <property type="entry name" value="NreC/VraR/RcsB-like_REC"/>
</dbReference>
<dbReference type="GO" id="GO:0003677">
    <property type="term" value="F:DNA binding"/>
    <property type="evidence" value="ECO:0007669"/>
    <property type="project" value="UniProtKB-KW"/>
</dbReference>